<name>A0AAN8IS95_TRICO</name>
<accession>A0AAN8IS95</accession>
<proteinExistence type="predicted"/>
<dbReference type="InterPro" id="IPR016187">
    <property type="entry name" value="CTDL_fold"/>
</dbReference>
<dbReference type="Proteomes" id="UP001331761">
    <property type="component" value="Unassembled WGS sequence"/>
</dbReference>
<evidence type="ECO:0000313" key="3">
    <source>
        <dbReference type="Proteomes" id="UP001331761"/>
    </source>
</evidence>
<sequence length="173" mass="19940">MSSFHSVVTSTRLYHDRIALHFYLASEAPPALRRRQLPCTYIGQCCPFQRLLIDGSMNVNVVYTVFVVIMHVEVIVRAQDPCTPWIYNIEFRKCYRKYCDTVSPMSAQKVCQQQDGNLVTICNEAENNFFALMGFVATGYPNQDPAETWIGLRRNPNNRMQFIWMSGSSCNYT</sequence>
<evidence type="ECO:0000259" key="1">
    <source>
        <dbReference type="PROSITE" id="PS50041"/>
    </source>
</evidence>
<protein>
    <recommendedName>
        <fullName evidence="1">C-type lectin domain-containing protein</fullName>
    </recommendedName>
</protein>
<dbReference type="InterPro" id="IPR001304">
    <property type="entry name" value="C-type_lectin-like"/>
</dbReference>
<dbReference type="PANTHER" id="PTHR22803">
    <property type="entry name" value="MANNOSE, PHOSPHOLIPASE, LECTIN RECEPTOR RELATED"/>
    <property type="match status" value="1"/>
</dbReference>
<dbReference type="CDD" id="cd00037">
    <property type="entry name" value="CLECT"/>
    <property type="match status" value="1"/>
</dbReference>
<organism evidence="2 3">
    <name type="scientific">Trichostrongylus colubriformis</name>
    <name type="common">Black scour worm</name>
    <dbReference type="NCBI Taxonomy" id="6319"/>
    <lineage>
        <taxon>Eukaryota</taxon>
        <taxon>Metazoa</taxon>
        <taxon>Ecdysozoa</taxon>
        <taxon>Nematoda</taxon>
        <taxon>Chromadorea</taxon>
        <taxon>Rhabditida</taxon>
        <taxon>Rhabditina</taxon>
        <taxon>Rhabditomorpha</taxon>
        <taxon>Strongyloidea</taxon>
        <taxon>Trichostrongylidae</taxon>
        <taxon>Trichostrongylus</taxon>
    </lineage>
</organism>
<dbReference type="InterPro" id="IPR050111">
    <property type="entry name" value="C-type_lectin/snaclec_domain"/>
</dbReference>
<dbReference type="EMBL" id="WIXE01002253">
    <property type="protein sequence ID" value="KAK5984989.1"/>
    <property type="molecule type" value="Genomic_DNA"/>
</dbReference>
<dbReference type="InterPro" id="IPR016186">
    <property type="entry name" value="C-type_lectin-like/link_sf"/>
</dbReference>
<dbReference type="AlphaFoldDB" id="A0AAN8IS95"/>
<comment type="caution">
    <text evidence="2">The sequence shown here is derived from an EMBL/GenBank/DDBJ whole genome shotgun (WGS) entry which is preliminary data.</text>
</comment>
<dbReference type="PROSITE" id="PS50041">
    <property type="entry name" value="C_TYPE_LECTIN_2"/>
    <property type="match status" value="1"/>
</dbReference>
<dbReference type="Pfam" id="PF00059">
    <property type="entry name" value="Lectin_C"/>
    <property type="match status" value="1"/>
</dbReference>
<reference evidence="2 3" key="1">
    <citation type="submission" date="2019-10" db="EMBL/GenBank/DDBJ databases">
        <title>Assembly and Annotation for the nematode Trichostrongylus colubriformis.</title>
        <authorList>
            <person name="Martin J."/>
        </authorList>
    </citation>
    <scope>NUCLEOTIDE SEQUENCE [LARGE SCALE GENOMIC DNA]</scope>
    <source>
        <strain evidence="2">G859</strain>
        <tissue evidence="2">Whole worm</tissue>
    </source>
</reference>
<evidence type="ECO:0000313" key="2">
    <source>
        <dbReference type="EMBL" id="KAK5984989.1"/>
    </source>
</evidence>
<dbReference type="Gene3D" id="3.10.100.10">
    <property type="entry name" value="Mannose-Binding Protein A, subunit A"/>
    <property type="match status" value="1"/>
</dbReference>
<keyword evidence="3" id="KW-1185">Reference proteome</keyword>
<feature type="domain" description="C-type lectin" evidence="1">
    <location>
        <begin position="93"/>
        <end position="173"/>
    </location>
</feature>
<feature type="non-terminal residue" evidence="2">
    <location>
        <position position="173"/>
    </location>
</feature>
<gene>
    <name evidence="2" type="ORF">GCK32_013588</name>
</gene>
<dbReference type="SUPFAM" id="SSF56436">
    <property type="entry name" value="C-type lectin-like"/>
    <property type="match status" value="1"/>
</dbReference>